<reference evidence="1" key="1">
    <citation type="submission" date="2020-06" db="EMBL/GenBank/DDBJ databases">
        <title>WGS assembly of Ceratodon purpureus strain R40.</title>
        <authorList>
            <person name="Carey S.B."/>
            <person name="Jenkins J."/>
            <person name="Shu S."/>
            <person name="Lovell J.T."/>
            <person name="Sreedasyam A."/>
            <person name="Maumus F."/>
            <person name="Tiley G.P."/>
            <person name="Fernandez-Pozo N."/>
            <person name="Barry K."/>
            <person name="Chen C."/>
            <person name="Wang M."/>
            <person name="Lipzen A."/>
            <person name="Daum C."/>
            <person name="Saski C.A."/>
            <person name="Payton A.C."/>
            <person name="Mcbreen J.C."/>
            <person name="Conrad R.E."/>
            <person name="Kollar L.M."/>
            <person name="Olsson S."/>
            <person name="Huttunen S."/>
            <person name="Landis J.B."/>
            <person name="Wickett N.J."/>
            <person name="Johnson M.G."/>
            <person name="Rensing S.A."/>
            <person name="Grimwood J."/>
            <person name="Schmutz J."/>
            <person name="Mcdaniel S.F."/>
        </authorList>
    </citation>
    <scope>NUCLEOTIDE SEQUENCE</scope>
    <source>
        <strain evidence="1">R40</strain>
    </source>
</reference>
<proteinExistence type="predicted"/>
<dbReference type="EMBL" id="CM026425">
    <property type="protein sequence ID" value="KAG0576662.1"/>
    <property type="molecule type" value="Genomic_DNA"/>
</dbReference>
<dbReference type="Proteomes" id="UP000822688">
    <property type="component" value="Chromosome 5"/>
</dbReference>
<accession>A0A8T0HZN8</accession>
<dbReference type="AlphaFoldDB" id="A0A8T0HZN8"/>
<evidence type="ECO:0000313" key="2">
    <source>
        <dbReference type="Proteomes" id="UP000822688"/>
    </source>
</evidence>
<organism evidence="1 2">
    <name type="scientific">Ceratodon purpureus</name>
    <name type="common">Fire moss</name>
    <name type="synonym">Dicranum purpureum</name>
    <dbReference type="NCBI Taxonomy" id="3225"/>
    <lineage>
        <taxon>Eukaryota</taxon>
        <taxon>Viridiplantae</taxon>
        <taxon>Streptophyta</taxon>
        <taxon>Embryophyta</taxon>
        <taxon>Bryophyta</taxon>
        <taxon>Bryophytina</taxon>
        <taxon>Bryopsida</taxon>
        <taxon>Dicranidae</taxon>
        <taxon>Pseudoditrichales</taxon>
        <taxon>Ditrichaceae</taxon>
        <taxon>Ceratodon</taxon>
    </lineage>
</organism>
<sequence>MLFFHKTMLSAIGQQPVINNTLYNRNRRSLIAMAFLEIILFCRLPHLTKSSWRPKTKCDPGVTPSTYSQTLNKYQSEHKVKTEFTTKYLKLQIIPEQRICMLQCFQ</sequence>
<name>A0A8T0HZN8_CERPU</name>
<keyword evidence="2" id="KW-1185">Reference proteome</keyword>
<protein>
    <submittedName>
        <fullName evidence="1">Uncharacterized protein</fullName>
    </submittedName>
</protein>
<evidence type="ECO:0000313" key="1">
    <source>
        <dbReference type="EMBL" id="KAG0576662.1"/>
    </source>
</evidence>
<comment type="caution">
    <text evidence="1">The sequence shown here is derived from an EMBL/GenBank/DDBJ whole genome shotgun (WGS) entry which is preliminary data.</text>
</comment>
<gene>
    <name evidence="1" type="ORF">KC19_5G097300</name>
</gene>